<dbReference type="AlphaFoldDB" id="A0A0L6UBC8"/>
<evidence type="ECO:0000313" key="2">
    <source>
        <dbReference type="Proteomes" id="UP000037035"/>
    </source>
</evidence>
<proteinExistence type="predicted"/>
<organism evidence="1 2">
    <name type="scientific">Puccinia sorghi</name>
    <dbReference type="NCBI Taxonomy" id="27349"/>
    <lineage>
        <taxon>Eukaryota</taxon>
        <taxon>Fungi</taxon>
        <taxon>Dikarya</taxon>
        <taxon>Basidiomycota</taxon>
        <taxon>Pucciniomycotina</taxon>
        <taxon>Pucciniomycetes</taxon>
        <taxon>Pucciniales</taxon>
        <taxon>Pucciniaceae</taxon>
        <taxon>Puccinia</taxon>
    </lineage>
</organism>
<protein>
    <submittedName>
        <fullName evidence="1">Uncharacterized protein</fullName>
    </submittedName>
</protein>
<dbReference type="VEuPathDB" id="FungiDB:VP01_846g2"/>
<evidence type="ECO:0000313" key="1">
    <source>
        <dbReference type="EMBL" id="KNZ45125.1"/>
    </source>
</evidence>
<sequence>MVFQVRLGACPRGLIKQLGRAADLGTQPSSAWHSPTLGR</sequence>
<gene>
    <name evidence="1" type="ORF">VP01_846g2</name>
</gene>
<comment type="caution">
    <text evidence="1">The sequence shown here is derived from an EMBL/GenBank/DDBJ whole genome shotgun (WGS) entry which is preliminary data.</text>
</comment>
<keyword evidence="2" id="KW-1185">Reference proteome</keyword>
<accession>A0A0L6UBC8</accession>
<reference evidence="1 2" key="1">
    <citation type="submission" date="2015-08" db="EMBL/GenBank/DDBJ databases">
        <title>Next Generation Sequencing and Analysis of the Genome of Puccinia sorghi L Schw, the Causal Agent of Maize Common Rust.</title>
        <authorList>
            <person name="Rochi L."/>
            <person name="Burguener G."/>
            <person name="Darino M."/>
            <person name="Turjanski A."/>
            <person name="Kreff E."/>
            <person name="Dieguez M.J."/>
            <person name="Sacco F."/>
        </authorList>
    </citation>
    <scope>NUCLEOTIDE SEQUENCE [LARGE SCALE GENOMIC DNA]</scope>
    <source>
        <strain evidence="1 2">RO10H11247</strain>
    </source>
</reference>
<name>A0A0L6UBC8_9BASI</name>
<dbReference type="EMBL" id="LAVV01014015">
    <property type="protein sequence ID" value="KNZ45125.1"/>
    <property type="molecule type" value="Genomic_DNA"/>
</dbReference>
<dbReference type="Proteomes" id="UP000037035">
    <property type="component" value="Unassembled WGS sequence"/>
</dbReference>